<evidence type="ECO:0000256" key="1">
    <source>
        <dbReference type="SAM" id="MobiDB-lite"/>
    </source>
</evidence>
<organism evidence="2 3">
    <name type="scientific">Ralstonia thomasii</name>
    <dbReference type="NCBI Taxonomy" id="3058596"/>
    <lineage>
        <taxon>Bacteria</taxon>
        <taxon>Pseudomonadati</taxon>
        <taxon>Pseudomonadota</taxon>
        <taxon>Betaproteobacteria</taxon>
        <taxon>Burkholderiales</taxon>
        <taxon>Burkholderiaceae</taxon>
        <taxon>Ralstonia</taxon>
    </lineage>
</organism>
<name>A0AAD2BNG0_9RALS</name>
<protein>
    <submittedName>
        <fullName evidence="2">Uncharacterized protein</fullName>
    </submittedName>
</protein>
<proteinExistence type="predicted"/>
<feature type="region of interest" description="Disordered" evidence="1">
    <location>
        <begin position="1"/>
        <end position="66"/>
    </location>
</feature>
<dbReference type="Proteomes" id="UP001189756">
    <property type="component" value="Unassembled WGS sequence"/>
</dbReference>
<comment type="caution">
    <text evidence="2">The sequence shown here is derived from an EMBL/GenBank/DDBJ whole genome shotgun (WGS) entry which is preliminary data.</text>
</comment>
<gene>
    <name evidence="2" type="ORF">R77560_01608</name>
</gene>
<dbReference type="EMBL" id="CATZAZ010000002">
    <property type="protein sequence ID" value="CAJ0787656.1"/>
    <property type="molecule type" value="Genomic_DNA"/>
</dbReference>
<dbReference type="RefSeq" id="WP_012434967.1">
    <property type="nucleotide sequence ID" value="NZ_CATZAZ010000002.1"/>
</dbReference>
<accession>A0AAD2BNG0</accession>
<reference evidence="2" key="1">
    <citation type="submission" date="2023-07" db="EMBL/GenBank/DDBJ databases">
        <authorList>
            <person name="Peeters C."/>
        </authorList>
    </citation>
    <scope>NUCLEOTIDE SEQUENCE</scope>
    <source>
        <strain evidence="2">R-77560</strain>
    </source>
</reference>
<evidence type="ECO:0000313" key="3">
    <source>
        <dbReference type="Proteomes" id="UP001189756"/>
    </source>
</evidence>
<dbReference type="AlphaFoldDB" id="A0AAD2BNG0"/>
<sequence>MSATRKPRGDDQAEAPSGDAIRPVVPAIPSESGVGEEDPGDFENASIRSDDGKRPSVPPRKPGERG</sequence>
<evidence type="ECO:0000313" key="2">
    <source>
        <dbReference type="EMBL" id="CAJ0787656.1"/>
    </source>
</evidence>